<dbReference type="CDD" id="cd01833">
    <property type="entry name" value="XynB_like"/>
    <property type="match status" value="1"/>
</dbReference>
<evidence type="ECO:0000313" key="4">
    <source>
        <dbReference type="Proteomes" id="UP000292564"/>
    </source>
</evidence>
<reference evidence="3 4" key="1">
    <citation type="submission" date="2019-02" db="EMBL/GenBank/DDBJ databases">
        <title>Sequencing the genomes of 1000 actinobacteria strains.</title>
        <authorList>
            <person name="Klenk H.-P."/>
        </authorList>
    </citation>
    <scope>NUCLEOTIDE SEQUENCE [LARGE SCALE GENOMIC DNA]</scope>
    <source>
        <strain evidence="3 4">DSM 45162</strain>
    </source>
</reference>
<dbReference type="Pfam" id="PF13472">
    <property type="entry name" value="Lipase_GDSL_2"/>
    <property type="match status" value="1"/>
</dbReference>
<dbReference type="InterPro" id="IPR051532">
    <property type="entry name" value="Ester_Hydrolysis_Enzymes"/>
</dbReference>
<comment type="caution">
    <text evidence="3">The sequence shown here is derived from an EMBL/GenBank/DDBJ whole genome shotgun (WGS) entry which is preliminary data.</text>
</comment>
<dbReference type="PANTHER" id="PTHR30383:SF5">
    <property type="entry name" value="SGNH HYDROLASE-TYPE ESTERASE DOMAIN-CONTAINING PROTEIN"/>
    <property type="match status" value="1"/>
</dbReference>
<dbReference type="InterPro" id="IPR036514">
    <property type="entry name" value="SGNH_hydro_sf"/>
</dbReference>
<dbReference type="PANTHER" id="PTHR30383">
    <property type="entry name" value="THIOESTERASE 1/PROTEASE 1/LYSOPHOSPHOLIPASE L1"/>
    <property type="match status" value="1"/>
</dbReference>
<evidence type="ECO:0000256" key="1">
    <source>
        <dbReference type="SAM" id="SignalP"/>
    </source>
</evidence>
<proteinExistence type="predicted"/>
<gene>
    <name evidence="3" type="ORF">EV385_1731</name>
</gene>
<evidence type="ECO:0000259" key="2">
    <source>
        <dbReference type="Pfam" id="PF13472"/>
    </source>
</evidence>
<name>A0A4Q7ZGQ3_9ACTN</name>
<dbReference type="SUPFAM" id="SSF52266">
    <property type="entry name" value="SGNH hydrolase"/>
    <property type="match status" value="1"/>
</dbReference>
<dbReference type="EMBL" id="SHKY01000001">
    <property type="protein sequence ID" value="RZU49972.1"/>
    <property type="molecule type" value="Genomic_DNA"/>
</dbReference>
<dbReference type="AlphaFoldDB" id="A0A4Q7ZGQ3"/>
<dbReference type="Proteomes" id="UP000292564">
    <property type="component" value="Unassembled WGS sequence"/>
</dbReference>
<keyword evidence="4" id="KW-1185">Reference proteome</keyword>
<feature type="domain" description="SGNH hydrolase-type esterase" evidence="2">
    <location>
        <begin position="58"/>
        <end position="230"/>
    </location>
</feature>
<dbReference type="InterPro" id="IPR013830">
    <property type="entry name" value="SGNH_hydro"/>
</dbReference>
<dbReference type="RefSeq" id="WP_130508972.1">
    <property type="nucleotide sequence ID" value="NZ_SHKY01000001.1"/>
</dbReference>
<feature type="signal peptide" evidence="1">
    <location>
        <begin position="1"/>
        <end position="24"/>
    </location>
</feature>
<dbReference type="Gene3D" id="3.40.50.1110">
    <property type="entry name" value="SGNH hydrolase"/>
    <property type="match status" value="1"/>
</dbReference>
<sequence length="303" mass="32850">MKKPVLAAAIVGVLAWPVIPAANATPAPAAAGPVGAGPAAETSDVSAARRTVLRIMPLGDSITYGIGSSTGDGYRYHLQRDLTAAGARFDFVGSQKRGRHGDLDNEGHGGKSTQQIAAHLDGWLTTYRPNVVLLHTGTNNVARGHEPRAIAAKLSAMIDQIHAKVPGAHIFVARIIATRVPGEVAANRAYNALIPGVVAAKGPLVHLVDQTSVGGLSLNDAHHPNDYGYRKIAYNWYRAMRAVLAPYWRPPVDNPYADTRHVKLTHWNQARRRNVSAYWSRIRAVTEDGRPAYVWIRDRNQKP</sequence>
<evidence type="ECO:0000313" key="3">
    <source>
        <dbReference type="EMBL" id="RZU49972.1"/>
    </source>
</evidence>
<accession>A0A4Q7ZGQ3</accession>
<keyword evidence="1" id="KW-0732">Signal</keyword>
<dbReference type="OrthoDB" id="468550at2"/>
<dbReference type="GO" id="GO:0004622">
    <property type="term" value="F:phosphatidylcholine lysophospholipase activity"/>
    <property type="evidence" value="ECO:0007669"/>
    <property type="project" value="TreeGrafter"/>
</dbReference>
<organism evidence="3 4">
    <name type="scientific">Krasilnikovia cinnamomea</name>
    <dbReference type="NCBI Taxonomy" id="349313"/>
    <lineage>
        <taxon>Bacteria</taxon>
        <taxon>Bacillati</taxon>
        <taxon>Actinomycetota</taxon>
        <taxon>Actinomycetes</taxon>
        <taxon>Micromonosporales</taxon>
        <taxon>Micromonosporaceae</taxon>
        <taxon>Krasilnikovia</taxon>
    </lineage>
</organism>
<feature type="chain" id="PRO_5020444994" evidence="1">
    <location>
        <begin position="25"/>
        <end position="303"/>
    </location>
</feature>
<protein>
    <submittedName>
        <fullName evidence="3">Lysophospholipase L1-like esterase</fullName>
    </submittedName>
</protein>